<dbReference type="AlphaFoldDB" id="A0A7W9JLV4"/>
<keyword evidence="3" id="KW-1185">Reference proteome</keyword>
<keyword evidence="1" id="KW-0472">Membrane</keyword>
<gene>
    <name evidence="2" type="ORF">HDA33_002400</name>
</gene>
<organism evidence="2 3">
    <name type="scientific">Micrococcus endophyticus</name>
    <dbReference type="NCBI Taxonomy" id="455343"/>
    <lineage>
        <taxon>Bacteria</taxon>
        <taxon>Bacillati</taxon>
        <taxon>Actinomycetota</taxon>
        <taxon>Actinomycetes</taxon>
        <taxon>Micrococcales</taxon>
        <taxon>Micrococcaceae</taxon>
        <taxon>Micrococcus</taxon>
    </lineage>
</organism>
<proteinExistence type="predicted"/>
<keyword evidence="1" id="KW-0812">Transmembrane</keyword>
<sequence>MRADHRFEATLDEDLEAASASALHHCLVTEIPPLTDTQLRAFRRARIEIRADHVPSFDTGLTGLRLVVAAVALGLSAAALYNVAPNGIVLVWAVVALAVVLLLAMLGMTLLHGRNRRRSQTLEMAVALAEIVEPLGARPRVRH</sequence>
<feature type="transmembrane region" description="Helical" evidence="1">
    <location>
        <begin position="66"/>
        <end position="84"/>
    </location>
</feature>
<evidence type="ECO:0000313" key="3">
    <source>
        <dbReference type="Proteomes" id="UP000567246"/>
    </source>
</evidence>
<dbReference type="EMBL" id="JACHMW010000001">
    <property type="protein sequence ID" value="MBB5849836.1"/>
    <property type="molecule type" value="Genomic_DNA"/>
</dbReference>
<dbReference type="RefSeq" id="WP_184173555.1">
    <property type="nucleotide sequence ID" value="NZ_BAABAG010000006.1"/>
</dbReference>
<reference evidence="2 3" key="1">
    <citation type="submission" date="2020-08" db="EMBL/GenBank/DDBJ databases">
        <title>Sequencing the genomes of 1000 actinobacteria strains.</title>
        <authorList>
            <person name="Klenk H.-P."/>
        </authorList>
    </citation>
    <scope>NUCLEOTIDE SEQUENCE [LARGE SCALE GENOMIC DNA]</scope>
    <source>
        <strain evidence="2 3">DSM 17945</strain>
    </source>
</reference>
<protein>
    <recommendedName>
        <fullName evidence="4">DUF3040 domain-containing protein</fullName>
    </recommendedName>
</protein>
<evidence type="ECO:0000313" key="2">
    <source>
        <dbReference type="EMBL" id="MBB5849836.1"/>
    </source>
</evidence>
<accession>A0A7W9JLV4</accession>
<name>A0A7W9JLV4_9MICC</name>
<evidence type="ECO:0008006" key="4">
    <source>
        <dbReference type="Google" id="ProtNLM"/>
    </source>
</evidence>
<feature type="transmembrane region" description="Helical" evidence="1">
    <location>
        <begin position="90"/>
        <end position="111"/>
    </location>
</feature>
<dbReference type="Proteomes" id="UP000567246">
    <property type="component" value="Unassembled WGS sequence"/>
</dbReference>
<comment type="caution">
    <text evidence="2">The sequence shown here is derived from an EMBL/GenBank/DDBJ whole genome shotgun (WGS) entry which is preliminary data.</text>
</comment>
<keyword evidence="1" id="KW-1133">Transmembrane helix</keyword>
<evidence type="ECO:0000256" key="1">
    <source>
        <dbReference type="SAM" id="Phobius"/>
    </source>
</evidence>